<feature type="compositionally biased region" description="Gly residues" evidence="1">
    <location>
        <begin position="1"/>
        <end position="32"/>
    </location>
</feature>
<dbReference type="AlphaFoldDB" id="A0A8C3T4T8"/>
<protein>
    <submittedName>
        <fullName evidence="2">Uncharacterized protein</fullName>
    </submittedName>
</protein>
<dbReference type="Proteomes" id="UP000694403">
    <property type="component" value="Unplaced"/>
</dbReference>
<feature type="compositionally biased region" description="Basic residues" evidence="1">
    <location>
        <begin position="97"/>
        <end position="110"/>
    </location>
</feature>
<sequence length="110" mass="11685">MGGGNKGWGGPREQGVVGWGRPLGGRTTGQGRGRGRPSPRSAPRWTAPRSPTSPSSRTWSHPCWSWAGRPSPAARTAASPAWRRFSSPASARPSTTARRRCAGRSARPGR</sequence>
<evidence type="ECO:0000256" key="1">
    <source>
        <dbReference type="SAM" id="MobiDB-lite"/>
    </source>
</evidence>
<proteinExistence type="predicted"/>
<name>A0A8C3T4T8_CHESE</name>
<feature type="region of interest" description="Disordered" evidence="1">
    <location>
        <begin position="1"/>
        <end position="110"/>
    </location>
</feature>
<dbReference type="Ensembl" id="ENSCSRT00000025206.1">
    <property type="protein sequence ID" value="ENSCSRP00000024170.1"/>
    <property type="gene ID" value="ENSCSRG00000018143.1"/>
</dbReference>
<keyword evidence="3" id="KW-1185">Reference proteome</keyword>
<accession>A0A8C3T4T8</accession>
<organism evidence="2 3">
    <name type="scientific">Chelydra serpentina</name>
    <name type="common">Snapping turtle</name>
    <name type="synonym">Testudo serpentina</name>
    <dbReference type="NCBI Taxonomy" id="8475"/>
    <lineage>
        <taxon>Eukaryota</taxon>
        <taxon>Metazoa</taxon>
        <taxon>Chordata</taxon>
        <taxon>Craniata</taxon>
        <taxon>Vertebrata</taxon>
        <taxon>Euteleostomi</taxon>
        <taxon>Archelosauria</taxon>
        <taxon>Testudinata</taxon>
        <taxon>Testudines</taxon>
        <taxon>Cryptodira</taxon>
        <taxon>Durocryptodira</taxon>
        <taxon>Americhelydia</taxon>
        <taxon>Chelydroidea</taxon>
        <taxon>Chelydridae</taxon>
        <taxon>Chelydra</taxon>
    </lineage>
</organism>
<reference evidence="2" key="1">
    <citation type="submission" date="2025-08" db="UniProtKB">
        <authorList>
            <consortium name="Ensembl"/>
        </authorList>
    </citation>
    <scope>IDENTIFICATION</scope>
</reference>
<evidence type="ECO:0000313" key="2">
    <source>
        <dbReference type="Ensembl" id="ENSCSRP00000024170.1"/>
    </source>
</evidence>
<feature type="compositionally biased region" description="Low complexity" evidence="1">
    <location>
        <begin position="36"/>
        <end position="96"/>
    </location>
</feature>
<reference evidence="2" key="2">
    <citation type="submission" date="2025-09" db="UniProtKB">
        <authorList>
            <consortium name="Ensembl"/>
        </authorList>
    </citation>
    <scope>IDENTIFICATION</scope>
</reference>
<evidence type="ECO:0000313" key="3">
    <source>
        <dbReference type="Proteomes" id="UP000694403"/>
    </source>
</evidence>